<dbReference type="PROSITE" id="PS51296">
    <property type="entry name" value="RIESKE"/>
    <property type="match status" value="1"/>
</dbReference>
<dbReference type="EMBL" id="BAAAYV010000006">
    <property type="protein sequence ID" value="GAA3656949.1"/>
    <property type="molecule type" value="Genomic_DNA"/>
</dbReference>
<proteinExistence type="predicted"/>
<evidence type="ECO:0000256" key="4">
    <source>
        <dbReference type="ARBA" id="ARBA00023014"/>
    </source>
</evidence>
<evidence type="ECO:0000259" key="5">
    <source>
        <dbReference type="PROSITE" id="PS51296"/>
    </source>
</evidence>
<dbReference type="PANTHER" id="PTHR13847:SF274">
    <property type="entry name" value="RIESKE 2FE-2S IRON-SULFUR PROTEIN YHFW-RELATED"/>
    <property type="match status" value="1"/>
</dbReference>
<reference evidence="7" key="1">
    <citation type="journal article" date="2019" name="Int. J. Syst. Evol. Microbiol.">
        <title>The Global Catalogue of Microorganisms (GCM) 10K type strain sequencing project: providing services to taxonomists for standard genome sequencing and annotation.</title>
        <authorList>
            <consortium name="The Broad Institute Genomics Platform"/>
            <consortium name="The Broad Institute Genome Sequencing Center for Infectious Disease"/>
            <person name="Wu L."/>
            <person name="Ma J."/>
        </authorList>
    </citation>
    <scope>NUCLEOTIDE SEQUENCE [LARGE SCALE GENOMIC DNA]</scope>
    <source>
        <strain evidence="7">JCM 16546</strain>
    </source>
</reference>
<keyword evidence="3" id="KW-0408">Iron</keyword>
<dbReference type="Gene3D" id="3.30.9.10">
    <property type="entry name" value="D-Amino Acid Oxidase, subunit A, domain 2"/>
    <property type="match status" value="1"/>
</dbReference>
<dbReference type="PRINTS" id="PR00420">
    <property type="entry name" value="RNGMNOXGNASE"/>
</dbReference>
<sequence>MTSLWHGTAPLIEVDAALPPHADVVVAGAGLAGLATAALLSRAGLRVAVLEAREVGAVATGNTTAKLSLLQGSVYSGLLSHAGRDALEAYVDANRAAQEWVRAELDGDHESLERRDAFTYATTAAGARAVDEEAEALAAVGVDVDALAAGQDAGLPYETTRAIRMRDQWQIHPMRLLARLAASVRDHGGVVVPDCRVHGVEVEDASVVVRTSHGELDADRLVVATGSPAIDRAGFFARLAPSRSLVGAYRVPGAVPRGMYVSLDPDGRSLRTARSADGGELLLVGGEAFTPGRERETDRLLRELDDWTVSVFPGAERTTWWAAQDYRTVSRVPFAGVMPGTDDRVLAATGFNKWGMTNAVAAGLAIAGDLTGARVPWADALRSPHLNVRDAAEFVSAQAAVAGSAVSGLVRHGPRPVAEAEGCRVSGVCTHLGGALEWNPLERSWDCPLHGSRFAPDGSVLEGPAVEPLKAVG</sequence>
<comment type="caution">
    <text evidence="6">The sequence shown here is derived from an EMBL/GenBank/DDBJ whole genome shotgun (WGS) entry which is preliminary data.</text>
</comment>
<dbReference type="PANTHER" id="PTHR13847">
    <property type="entry name" value="SARCOSINE DEHYDROGENASE-RELATED"/>
    <property type="match status" value="1"/>
</dbReference>
<dbReference type="InterPro" id="IPR017941">
    <property type="entry name" value="Rieske_2Fe-2S"/>
</dbReference>
<gene>
    <name evidence="6" type="ORF">GCM10022202_16520</name>
</gene>
<evidence type="ECO:0000256" key="3">
    <source>
        <dbReference type="ARBA" id="ARBA00023004"/>
    </source>
</evidence>
<feature type="domain" description="Rieske" evidence="5">
    <location>
        <begin position="425"/>
        <end position="473"/>
    </location>
</feature>
<keyword evidence="1" id="KW-0001">2Fe-2S</keyword>
<accession>A0ABP7BFX4</accession>
<dbReference type="SUPFAM" id="SSF51905">
    <property type="entry name" value="FAD/NAD(P)-binding domain"/>
    <property type="match status" value="1"/>
</dbReference>
<keyword evidence="2" id="KW-0479">Metal-binding</keyword>
<evidence type="ECO:0000256" key="2">
    <source>
        <dbReference type="ARBA" id="ARBA00022723"/>
    </source>
</evidence>
<evidence type="ECO:0000256" key="1">
    <source>
        <dbReference type="ARBA" id="ARBA00022714"/>
    </source>
</evidence>
<dbReference type="SUPFAM" id="SSF50022">
    <property type="entry name" value="ISP domain"/>
    <property type="match status" value="1"/>
</dbReference>
<dbReference type="InterPro" id="IPR036188">
    <property type="entry name" value="FAD/NAD-bd_sf"/>
</dbReference>
<dbReference type="Proteomes" id="UP001410795">
    <property type="component" value="Unassembled WGS sequence"/>
</dbReference>
<dbReference type="Pfam" id="PF01266">
    <property type="entry name" value="DAO"/>
    <property type="match status" value="1"/>
</dbReference>
<dbReference type="Gene3D" id="3.50.50.60">
    <property type="entry name" value="FAD/NAD(P)-binding domain"/>
    <property type="match status" value="1"/>
</dbReference>
<evidence type="ECO:0000313" key="7">
    <source>
        <dbReference type="Proteomes" id="UP001410795"/>
    </source>
</evidence>
<keyword evidence="7" id="KW-1185">Reference proteome</keyword>
<evidence type="ECO:0000313" key="6">
    <source>
        <dbReference type="EMBL" id="GAA3656949.1"/>
    </source>
</evidence>
<protein>
    <submittedName>
        <fullName evidence="6">FAD-dependent oxidoreductase</fullName>
    </submittedName>
</protein>
<name>A0ABP7BFX4_9MICO</name>
<dbReference type="InterPro" id="IPR036922">
    <property type="entry name" value="Rieske_2Fe-2S_sf"/>
</dbReference>
<dbReference type="Pfam" id="PF00355">
    <property type="entry name" value="Rieske"/>
    <property type="match status" value="1"/>
</dbReference>
<dbReference type="Gene3D" id="2.102.10.10">
    <property type="entry name" value="Rieske [2Fe-2S] iron-sulphur domain"/>
    <property type="match status" value="1"/>
</dbReference>
<dbReference type="InterPro" id="IPR006076">
    <property type="entry name" value="FAD-dep_OxRdtase"/>
</dbReference>
<dbReference type="RefSeq" id="WP_221858588.1">
    <property type="nucleotide sequence ID" value="NZ_BAAAYV010000006.1"/>
</dbReference>
<keyword evidence="4" id="KW-0411">Iron-sulfur</keyword>
<organism evidence="6 7">
    <name type="scientific">Microbacterium marinilacus</name>
    <dbReference type="NCBI Taxonomy" id="415209"/>
    <lineage>
        <taxon>Bacteria</taxon>
        <taxon>Bacillati</taxon>
        <taxon>Actinomycetota</taxon>
        <taxon>Actinomycetes</taxon>
        <taxon>Micrococcales</taxon>
        <taxon>Microbacteriaceae</taxon>
        <taxon>Microbacterium</taxon>
    </lineage>
</organism>